<accession>A0A7V0T5L5</accession>
<evidence type="ECO:0000313" key="3">
    <source>
        <dbReference type="EMBL" id="HDQ99343.1"/>
    </source>
</evidence>
<feature type="domain" description="Thiolase N-terminal" evidence="1">
    <location>
        <begin position="37"/>
        <end position="216"/>
    </location>
</feature>
<dbReference type="Pfam" id="PF22691">
    <property type="entry name" value="Thiolase_C_1"/>
    <property type="match status" value="1"/>
</dbReference>
<evidence type="ECO:0000259" key="2">
    <source>
        <dbReference type="Pfam" id="PF22691"/>
    </source>
</evidence>
<evidence type="ECO:0000259" key="1">
    <source>
        <dbReference type="Pfam" id="PF00108"/>
    </source>
</evidence>
<feature type="domain" description="Thiolase C-terminal" evidence="2">
    <location>
        <begin position="321"/>
        <end position="422"/>
    </location>
</feature>
<proteinExistence type="predicted"/>
<dbReference type="Pfam" id="PF00108">
    <property type="entry name" value="Thiolase_N"/>
    <property type="match status" value="1"/>
</dbReference>
<dbReference type="AlphaFoldDB" id="A0A7V0T5L5"/>
<dbReference type="InterPro" id="IPR016039">
    <property type="entry name" value="Thiolase-like"/>
</dbReference>
<gene>
    <name evidence="3" type="ORF">ENN51_03540</name>
</gene>
<dbReference type="Gene3D" id="3.40.47.10">
    <property type="match status" value="1"/>
</dbReference>
<dbReference type="Proteomes" id="UP000885672">
    <property type="component" value="Unassembled WGS sequence"/>
</dbReference>
<dbReference type="InterPro" id="IPR055140">
    <property type="entry name" value="Thiolase_C_2"/>
</dbReference>
<dbReference type="CDD" id="cd00829">
    <property type="entry name" value="SCP-x_thiolase"/>
    <property type="match status" value="1"/>
</dbReference>
<dbReference type="PANTHER" id="PTHR42870:SF1">
    <property type="entry name" value="NON-SPECIFIC LIPID-TRANSFER PROTEIN-LIKE 2"/>
    <property type="match status" value="1"/>
</dbReference>
<reference evidence="3" key="1">
    <citation type="journal article" date="2020" name="mSystems">
        <title>Genome- and Community-Level Interaction Insights into Carbon Utilization and Element Cycling Functions of Hydrothermarchaeota in Hydrothermal Sediment.</title>
        <authorList>
            <person name="Zhou Z."/>
            <person name="Liu Y."/>
            <person name="Xu W."/>
            <person name="Pan J."/>
            <person name="Luo Z.H."/>
            <person name="Li M."/>
        </authorList>
    </citation>
    <scope>NUCLEOTIDE SEQUENCE [LARGE SCALE GENOMIC DNA]</scope>
    <source>
        <strain evidence="3">SpSt-1182</strain>
    </source>
</reference>
<dbReference type="SUPFAM" id="SSF53901">
    <property type="entry name" value="Thiolase-like"/>
    <property type="match status" value="2"/>
</dbReference>
<dbReference type="PANTHER" id="PTHR42870">
    <property type="entry name" value="ACETYL-COA C-ACETYLTRANSFERASE"/>
    <property type="match status" value="1"/>
</dbReference>
<dbReference type="GO" id="GO:0016747">
    <property type="term" value="F:acyltransferase activity, transferring groups other than amino-acyl groups"/>
    <property type="evidence" value="ECO:0007669"/>
    <property type="project" value="InterPro"/>
</dbReference>
<sequence>MRQDQDRRAVLVSPRRKPMIKFKRGNLRVPRFQRPVYMVAAGTTDYRKSYPEYKLEELVMRGFRMMLEENDLKLPPHEVKGLVNMAVYGEFADHFQDQLLCEAKIHDYLGLDPLPNVGVKTGGATGGYAVLVGANTVASGYSNCTLVTGWERMDEVDTRTGNFYISTAACKDFETRLARMYASYYAPMARRFADIYKVSEEIRAKIAVKNRLYACSSPFAQNPGKHTVEEVLGGRMVCDPLRMLECCVMSVGSASVLLCDEETAYKLSDHPMRLHICGGTHTLRVADRRDMEVPLLPNETEGMYDFMKEMQEPFPGFQSFLASRFAAYMAYRMAGITGDPCDELDLVELHDAFTISDLQTYGDIGLRPYGKEEEYITSGDAYYGGRCPSNLSGGLLGTMHAVGATGIFQGAECFWQLQNKYDKFHGETGMWERFDKKKPADWQSLQIPKRRRALWISHAGVGSHVTCGILENPEQVGK</sequence>
<dbReference type="EMBL" id="DSBX01000134">
    <property type="protein sequence ID" value="HDQ99343.1"/>
    <property type="molecule type" value="Genomic_DNA"/>
</dbReference>
<organism evidence="3">
    <name type="scientific">candidate division WOR-3 bacterium</name>
    <dbReference type="NCBI Taxonomy" id="2052148"/>
    <lineage>
        <taxon>Bacteria</taxon>
        <taxon>Bacteria division WOR-3</taxon>
    </lineage>
</organism>
<comment type="caution">
    <text evidence="3">The sequence shown here is derived from an EMBL/GenBank/DDBJ whole genome shotgun (WGS) entry which is preliminary data.</text>
</comment>
<dbReference type="InterPro" id="IPR020616">
    <property type="entry name" value="Thiolase_N"/>
</dbReference>
<name>A0A7V0T5L5_UNCW3</name>
<protein>
    <submittedName>
        <fullName evidence="3">Thiolase domain-containing protein</fullName>
    </submittedName>
</protein>